<dbReference type="PANTHER" id="PTHR43490:SF99">
    <property type="entry name" value="SHORT-CHAIN DEHYDROGENASE_REDUCTASE"/>
    <property type="match status" value="1"/>
</dbReference>
<keyword evidence="2" id="KW-0521">NADP</keyword>
<dbReference type="Pfam" id="PF00106">
    <property type="entry name" value="adh_short"/>
    <property type="match status" value="1"/>
</dbReference>
<organism evidence="5 6">
    <name type="scientific">Aphanomyces euteiches</name>
    <dbReference type="NCBI Taxonomy" id="100861"/>
    <lineage>
        <taxon>Eukaryota</taxon>
        <taxon>Sar</taxon>
        <taxon>Stramenopiles</taxon>
        <taxon>Oomycota</taxon>
        <taxon>Saprolegniomycetes</taxon>
        <taxon>Saprolegniales</taxon>
        <taxon>Verrucalvaceae</taxon>
        <taxon>Aphanomyces</taxon>
    </lineage>
</organism>
<evidence type="ECO:0000313" key="5">
    <source>
        <dbReference type="EMBL" id="KAF0722229.1"/>
    </source>
</evidence>
<evidence type="ECO:0000256" key="4">
    <source>
        <dbReference type="RuleBase" id="RU000363"/>
    </source>
</evidence>
<comment type="caution">
    <text evidence="5">The sequence shown here is derived from an EMBL/GenBank/DDBJ whole genome shotgun (WGS) entry which is preliminary data.</text>
</comment>
<keyword evidence="3" id="KW-0560">Oxidoreductase</keyword>
<dbReference type="PRINTS" id="PR00080">
    <property type="entry name" value="SDRFAMILY"/>
</dbReference>
<gene>
    <name evidence="5" type="ORF">Ae201684_018611</name>
</gene>
<dbReference type="GO" id="GO:0016020">
    <property type="term" value="C:membrane"/>
    <property type="evidence" value="ECO:0007669"/>
    <property type="project" value="TreeGrafter"/>
</dbReference>
<dbReference type="InterPro" id="IPR036291">
    <property type="entry name" value="NAD(P)-bd_dom_sf"/>
</dbReference>
<evidence type="ECO:0008006" key="7">
    <source>
        <dbReference type="Google" id="ProtNLM"/>
    </source>
</evidence>
<evidence type="ECO:0000256" key="2">
    <source>
        <dbReference type="ARBA" id="ARBA00022857"/>
    </source>
</evidence>
<dbReference type="PANTHER" id="PTHR43490">
    <property type="entry name" value="(+)-NEOMENTHOL DEHYDROGENASE"/>
    <property type="match status" value="1"/>
</dbReference>
<keyword evidence="6" id="KW-1185">Reference proteome</keyword>
<dbReference type="EMBL" id="VJMJ01000343">
    <property type="protein sequence ID" value="KAF0722229.1"/>
    <property type="molecule type" value="Genomic_DNA"/>
</dbReference>
<comment type="similarity">
    <text evidence="1 4">Belongs to the short-chain dehydrogenases/reductases (SDR) family.</text>
</comment>
<proteinExistence type="inferred from homology"/>
<sequence>MSPQVYFITGANKGLGYEAARIVAEKFRDQAVVLLGTRSLKNGEAAIAKLKDANPSFGYANVHLVEIDVSNKQSIQAAADFVKAKYGHVHVLINNAGMLGQLEGSEMCLQVNVYGVYETLLAFHPLLVPHQSTHIVVASTLGAWTLDALSPELQAIFEDFNALDIDSLRALLDDWLASSQGKTSKYIWPTLEETSGAYGISKMAVLALTRKSAIDYPEVKTVMVCPGYCATDISGHTGYLTAAQGGEHILYPILHPESTERGDSTARANFSRSKTLVLPNLLESKARIVSLGMHN</sequence>
<name>A0A6G0W630_9STRA</name>
<protein>
    <recommendedName>
        <fullName evidence="7">NAD(P)-binding protein</fullName>
    </recommendedName>
</protein>
<evidence type="ECO:0000313" key="6">
    <source>
        <dbReference type="Proteomes" id="UP000481153"/>
    </source>
</evidence>
<dbReference type="Proteomes" id="UP000481153">
    <property type="component" value="Unassembled WGS sequence"/>
</dbReference>
<dbReference type="AlphaFoldDB" id="A0A6G0W630"/>
<reference evidence="5 6" key="1">
    <citation type="submission" date="2019-07" db="EMBL/GenBank/DDBJ databases">
        <title>Genomics analysis of Aphanomyces spp. identifies a new class of oomycete effector associated with host adaptation.</title>
        <authorList>
            <person name="Gaulin E."/>
        </authorList>
    </citation>
    <scope>NUCLEOTIDE SEQUENCE [LARGE SCALE GENOMIC DNA]</scope>
    <source>
        <strain evidence="5 6">ATCC 201684</strain>
    </source>
</reference>
<dbReference type="SUPFAM" id="SSF51735">
    <property type="entry name" value="NAD(P)-binding Rossmann-fold domains"/>
    <property type="match status" value="1"/>
</dbReference>
<evidence type="ECO:0000256" key="1">
    <source>
        <dbReference type="ARBA" id="ARBA00006484"/>
    </source>
</evidence>
<dbReference type="Gene3D" id="3.40.50.720">
    <property type="entry name" value="NAD(P)-binding Rossmann-like Domain"/>
    <property type="match status" value="1"/>
</dbReference>
<evidence type="ECO:0000256" key="3">
    <source>
        <dbReference type="ARBA" id="ARBA00023002"/>
    </source>
</evidence>
<accession>A0A6G0W630</accession>
<dbReference type="VEuPathDB" id="FungiDB:AeMF1_013791"/>
<dbReference type="InterPro" id="IPR002347">
    <property type="entry name" value="SDR_fam"/>
</dbReference>
<dbReference type="GO" id="GO:0016491">
    <property type="term" value="F:oxidoreductase activity"/>
    <property type="evidence" value="ECO:0007669"/>
    <property type="project" value="UniProtKB-KW"/>
</dbReference>
<dbReference type="PRINTS" id="PR00081">
    <property type="entry name" value="GDHRDH"/>
</dbReference>